<feature type="region of interest" description="Disordered" evidence="1">
    <location>
        <begin position="1"/>
        <end position="29"/>
    </location>
</feature>
<dbReference type="EMBL" id="ML170199">
    <property type="protein sequence ID" value="TDL19174.1"/>
    <property type="molecule type" value="Genomic_DNA"/>
</dbReference>
<proteinExistence type="predicted"/>
<dbReference type="AlphaFoldDB" id="A0A4Y7PUT1"/>
<protein>
    <submittedName>
        <fullName evidence="2">Uncharacterized protein</fullName>
    </submittedName>
</protein>
<dbReference type="VEuPathDB" id="FungiDB:BD410DRAFT_447217"/>
<feature type="compositionally biased region" description="Polar residues" evidence="1">
    <location>
        <begin position="67"/>
        <end position="83"/>
    </location>
</feature>
<evidence type="ECO:0000313" key="3">
    <source>
        <dbReference type="Proteomes" id="UP000294933"/>
    </source>
</evidence>
<sequence>MQSGLRRSFATVQDPPVRTNGGLKEDANSRRHRTKVIILTGDSWIITTVKAQMEPDEQILRDKNTLDRNSPLSAPIRTPTSARSAGAGLGTKKHDGLSGMNGCWTRHDRESQGAIRQSCTSGETCHLQQPPKPKNVSGHSVSPMQFR</sequence>
<feature type="compositionally biased region" description="Polar residues" evidence="1">
    <location>
        <begin position="137"/>
        <end position="147"/>
    </location>
</feature>
<evidence type="ECO:0000313" key="2">
    <source>
        <dbReference type="EMBL" id="TDL19174.1"/>
    </source>
</evidence>
<organism evidence="2 3">
    <name type="scientific">Rickenella mellea</name>
    <dbReference type="NCBI Taxonomy" id="50990"/>
    <lineage>
        <taxon>Eukaryota</taxon>
        <taxon>Fungi</taxon>
        <taxon>Dikarya</taxon>
        <taxon>Basidiomycota</taxon>
        <taxon>Agaricomycotina</taxon>
        <taxon>Agaricomycetes</taxon>
        <taxon>Hymenochaetales</taxon>
        <taxon>Rickenellaceae</taxon>
        <taxon>Rickenella</taxon>
    </lineage>
</organism>
<accession>A0A4Y7PUT1</accession>
<name>A0A4Y7PUT1_9AGAM</name>
<feature type="region of interest" description="Disordered" evidence="1">
    <location>
        <begin position="58"/>
        <end position="147"/>
    </location>
</feature>
<dbReference type="Proteomes" id="UP000294933">
    <property type="component" value="Unassembled WGS sequence"/>
</dbReference>
<evidence type="ECO:0000256" key="1">
    <source>
        <dbReference type="SAM" id="MobiDB-lite"/>
    </source>
</evidence>
<keyword evidence="3" id="KW-1185">Reference proteome</keyword>
<feature type="compositionally biased region" description="Polar residues" evidence="1">
    <location>
        <begin position="114"/>
        <end position="127"/>
    </location>
</feature>
<gene>
    <name evidence="2" type="ORF">BD410DRAFT_447217</name>
</gene>
<reference evidence="2 3" key="1">
    <citation type="submission" date="2018-06" db="EMBL/GenBank/DDBJ databases">
        <title>A transcriptomic atlas of mushroom development highlights an independent origin of complex multicellularity.</title>
        <authorList>
            <consortium name="DOE Joint Genome Institute"/>
            <person name="Krizsan K."/>
            <person name="Almasi E."/>
            <person name="Merenyi Z."/>
            <person name="Sahu N."/>
            <person name="Viragh M."/>
            <person name="Koszo T."/>
            <person name="Mondo S."/>
            <person name="Kiss B."/>
            <person name="Balint B."/>
            <person name="Kues U."/>
            <person name="Barry K."/>
            <person name="Hegedus J.C."/>
            <person name="Henrissat B."/>
            <person name="Johnson J."/>
            <person name="Lipzen A."/>
            <person name="Ohm R."/>
            <person name="Nagy I."/>
            <person name="Pangilinan J."/>
            <person name="Yan J."/>
            <person name="Xiong Y."/>
            <person name="Grigoriev I.V."/>
            <person name="Hibbett D.S."/>
            <person name="Nagy L.G."/>
        </authorList>
    </citation>
    <scope>NUCLEOTIDE SEQUENCE [LARGE SCALE GENOMIC DNA]</scope>
    <source>
        <strain evidence="2 3">SZMC22713</strain>
    </source>
</reference>